<protein>
    <submittedName>
        <fullName evidence="2">Replicative superfamily II helicase</fullName>
    </submittedName>
</protein>
<dbReference type="Pfam" id="PF00270">
    <property type="entry name" value="DEAD"/>
    <property type="match status" value="1"/>
</dbReference>
<dbReference type="GO" id="GO:0016818">
    <property type="term" value="F:hydrolase activity, acting on acid anhydrides, in phosphorus-containing anhydrides"/>
    <property type="evidence" value="ECO:0007669"/>
    <property type="project" value="InterPro"/>
</dbReference>
<accession>A0A1M6Q4P2</accession>
<dbReference type="InterPro" id="IPR006555">
    <property type="entry name" value="ATP-dep_Helicase_C"/>
</dbReference>
<gene>
    <name evidence="2" type="ORF">SAMN02745123_00902</name>
</gene>
<keyword evidence="2" id="KW-0347">Helicase</keyword>
<evidence type="ECO:0000313" key="3">
    <source>
        <dbReference type="Proteomes" id="UP000183997"/>
    </source>
</evidence>
<evidence type="ECO:0000313" key="2">
    <source>
        <dbReference type="EMBL" id="SHK15205.1"/>
    </source>
</evidence>
<dbReference type="Pfam" id="PF13307">
    <property type="entry name" value="Helicase_C_2"/>
    <property type="match status" value="1"/>
</dbReference>
<dbReference type="GO" id="GO:0003676">
    <property type="term" value="F:nucleic acid binding"/>
    <property type="evidence" value="ECO:0007669"/>
    <property type="project" value="InterPro"/>
</dbReference>
<reference evidence="3" key="1">
    <citation type="submission" date="2016-11" db="EMBL/GenBank/DDBJ databases">
        <authorList>
            <person name="Varghese N."/>
            <person name="Submissions S."/>
        </authorList>
    </citation>
    <scope>NUCLEOTIDE SEQUENCE [LARGE SCALE GENOMIC DNA]</scope>
    <source>
        <strain evidence="3">DSM 10349</strain>
    </source>
</reference>
<proteinExistence type="predicted"/>
<evidence type="ECO:0000259" key="1">
    <source>
        <dbReference type="PROSITE" id="PS51192"/>
    </source>
</evidence>
<dbReference type="Proteomes" id="UP000183997">
    <property type="component" value="Unassembled WGS sequence"/>
</dbReference>
<dbReference type="GO" id="GO:0006139">
    <property type="term" value="P:nucleobase-containing compound metabolic process"/>
    <property type="evidence" value="ECO:0007669"/>
    <property type="project" value="InterPro"/>
</dbReference>
<dbReference type="GO" id="GO:0005524">
    <property type="term" value="F:ATP binding"/>
    <property type="evidence" value="ECO:0007669"/>
    <property type="project" value="InterPro"/>
</dbReference>
<dbReference type="OrthoDB" id="366844at2"/>
<dbReference type="InterPro" id="IPR027417">
    <property type="entry name" value="P-loop_NTPase"/>
</dbReference>
<name>A0A1M6Q4P2_9FIRM</name>
<dbReference type="SMART" id="SM00491">
    <property type="entry name" value="HELICc2"/>
    <property type="match status" value="1"/>
</dbReference>
<dbReference type="EMBL" id="FRAR01000007">
    <property type="protein sequence ID" value="SHK15205.1"/>
    <property type="molecule type" value="Genomic_DNA"/>
</dbReference>
<keyword evidence="2" id="KW-0547">Nucleotide-binding</keyword>
<dbReference type="PROSITE" id="PS51192">
    <property type="entry name" value="HELICASE_ATP_BIND_1"/>
    <property type="match status" value="1"/>
</dbReference>
<dbReference type="SMART" id="SM00487">
    <property type="entry name" value="DEXDc"/>
    <property type="match status" value="1"/>
</dbReference>
<feature type="domain" description="Helicase ATP-binding" evidence="1">
    <location>
        <begin position="47"/>
        <end position="193"/>
    </location>
</feature>
<sequence length="844" mass="97041">MVDFKKRLNKGAIEKKIDPIEIYGTVDRKSVTGPLRHAQKAILESWYQTYKDKKDLVVKLHTGEGKTLIGLLILQSRLNSNNGPCLYVCPNKYLVQQVCEEAEKFGISYCIMEDGREIPNEFLSGEKILITHAHKLFNGMSVFGLGNNYTKVGTVILDDSHACIDVIKNAFSITLNKTKNQPLYNSLVSLFEEDLRDQGEGSFIDIQTGNYETLMAVPYWSWFDKKTEVLKLLAANIADNQVKYAWPLLKDSIENYGCYITSSKVEISPYNPNVKMFATFANAEHRILMSATTQDDSFFIKGLDFDIDAVKNPLKNDQQKWSGEKMIILPSLIHDECDRDLIVTNFAKMKNQKFGIVALVPSTKKADHYRNLGATIADSDNIFAQIDKLKKGNFGNVLVINNRYDGIDLPDESCRVLIIDSMPYFDGLSDRYEERCRPHSEVINKKIAQKIEQGIGRGVRGEKDYCVLLIIGSDIVKFIRSISTNKYFSAQTRKQIEIGLSIAEMAKEDLQDNHEPIKTVISLIKQSLGRDDGWKEYYVSEMNNVTIPPESSTIYEKLLAERNIEQMYLLGEYNKACDAMQKFIDELCDGPLEKGWYMQQLARYLYRIRKDQSNVIQKAAFKINTQLLKPREGVEYTKVSYINENRMNRIRSYLCKFKDYKELQLSVNATLDNLSFGMESDKFEEALKEIGEMLGFISQRPDKEIRKGPDNLWCGVNEQYFMFECKNEVDESRAEISKYEAGQMNSHCAWFEEEYGKDARVNRFLIIPTKDLSYYANFTHDVRIIRKGKLRDLKGNIKNFIKDLSPFALADISDETLQRLITLHKLDVSHIQSAYAEQYYHKTK</sequence>
<dbReference type="RefSeq" id="WP_072911244.1">
    <property type="nucleotide sequence ID" value="NZ_FRAR01000007.1"/>
</dbReference>
<dbReference type="InterPro" id="IPR014001">
    <property type="entry name" value="Helicase_ATP-bd"/>
</dbReference>
<organism evidence="2 3">
    <name type="scientific">Desulforamulus aeronauticus DSM 10349</name>
    <dbReference type="NCBI Taxonomy" id="1121421"/>
    <lineage>
        <taxon>Bacteria</taxon>
        <taxon>Bacillati</taxon>
        <taxon>Bacillota</taxon>
        <taxon>Clostridia</taxon>
        <taxon>Eubacteriales</taxon>
        <taxon>Peptococcaceae</taxon>
        <taxon>Desulforamulus</taxon>
    </lineage>
</organism>
<dbReference type="SUPFAM" id="SSF52540">
    <property type="entry name" value="P-loop containing nucleoside triphosphate hydrolases"/>
    <property type="match status" value="1"/>
</dbReference>
<dbReference type="AlphaFoldDB" id="A0A1M6Q4P2"/>
<dbReference type="GO" id="GO:0004386">
    <property type="term" value="F:helicase activity"/>
    <property type="evidence" value="ECO:0007669"/>
    <property type="project" value="UniProtKB-KW"/>
</dbReference>
<keyword evidence="2" id="KW-0378">Hydrolase</keyword>
<keyword evidence="3" id="KW-1185">Reference proteome</keyword>
<dbReference type="STRING" id="1121421.SAMN02745123_00902"/>
<keyword evidence="2" id="KW-0067">ATP-binding</keyword>
<dbReference type="Gene3D" id="3.40.50.300">
    <property type="entry name" value="P-loop containing nucleotide triphosphate hydrolases"/>
    <property type="match status" value="2"/>
</dbReference>
<dbReference type="InterPro" id="IPR011545">
    <property type="entry name" value="DEAD/DEAH_box_helicase_dom"/>
</dbReference>